<accession>A0ABQ2UJ36</accession>
<reference evidence="2" key="1">
    <citation type="journal article" date="2019" name="Int. J. Syst. Evol. Microbiol.">
        <title>The Global Catalogue of Microorganisms (GCM) 10K type strain sequencing project: providing services to taxonomists for standard genome sequencing and annotation.</title>
        <authorList>
            <consortium name="The Broad Institute Genomics Platform"/>
            <consortium name="The Broad Institute Genome Sequencing Center for Infectious Disease"/>
            <person name="Wu L."/>
            <person name="Ma J."/>
        </authorList>
    </citation>
    <scope>NUCLEOTIDE SEQUENCE [LARGE SCALE GENOMIC DNA]</scope>
    <source>
        <strain evidence="2">JCM 3296</strain>
    </source>
</reference>
<gene>
    <name evidence="1" type="ORF">GCM10010178_35230</name>
</gene>
<comment type="caution">
    <text evidence="1">The sequence shown here is derived from an EMBL/GenBank/DDBJ whole genome shotgun (WGS) entry which is preliminary data.</text>
</comment>
<proteinExistence type="predicted"/>
<name>A0ABQ2UJ36_9PSEU</name>
<organism evidence="1 2">
    <name type="scientific">Lentzea flava</name>
    <dbReference type="NCBI Taxonomy" id="103732"/>
    <lineage>
        <taxon>Bacteria</taxon>
        <taxon>Bacillati</taxon>
        <taxon>Actinomycetota</taxon>
        <taxon>Actinomycetes</taxon>
        <taxon>Pseudonocardiales</taxon>
        <taxon>Pseudonocardiaceae</taxon>
        <taxon>Lentzea</taxon>
    </lineage>
</organism>
<dbReference type="EMBL" id="BMRE01000013">
    <property type="protein sequence ID" value="GGU39824.1"/>
    <property type="molecule type" value="Genomic_DNA"/>
</dbReference>
<protein>
    <submittedName>
        <fullName evidence="1">Uncharacterized protein</fullName>
    </submittedName>
</protein>
<dbReference type="Proteomes" id="UP000649573">
    <property type="component" value="Unassembled WGS sequence"/>
</dbReference>
<keyword evidence="2" id="KW-1185">Reference proteome</keyword>
<evidence type="ECO:0000313" key="2">
    <source>
        <dbReference type="Proteomes" id="UP000649573"/>
    </source>
</evidence>
<sequence>MAEERLLSDARIALLPHCHKQNRTGPAAMTADAPRKHGHAVNAVEQGDPEYSPSGVDQIVQDENRLRSRTAGDFGMRWALSAVGHQLKAESELVEDALQLIVAHEDKQVLVSAASLMATILLDGVPRDQLRSPIKLPVSFALPNDIEAEDRHAWQENVKVASAVVSAYAARDPDAIEEAVAALHGDGVFEVLAVLVAAAARKLERHATWFGEALRCTEVPTTGSTGVATQE</sequence>
<evidence type="ECO:0000313" key="1">
    <source>
        <dbReference type="EMBL" id="GGU39824.1"/>
    </source>
</evidence>